<dbReference type="Pfam" id="PF13673">
    <property type="entry name" value="Acetyltransf_10"/>
    <property type="match status" value="1"/>
</dbReference>
<dbReference type="Proteomes" id="UP000043699">
    <property type="component" value="Unassembled WGS sequence"/>
</dbReference>
<evidence type="ECO:0000256" key="2">
    <source>
        <dbReference type="ARBA" id="ARBA00023315"/>
    </source>
</evidence>
<dbReference type="EMBL" id="CCXS01000001">
    <property type="protein sequence ID" value="CEG21764.1"/>
    <property type="molecule type" value="Genomic_DNA"/>
</dbReference>
<dbReference type="CDD" id="cd04301">
    <property type="entry name" value="NAT_SF"/>
    <property type="match status" value="1"/>
</dbReference>
<proteinExistence type="predicted"/>
<dbReference type="RefSeq" id="WP_052650523.1">
    <property type="nucleotide sequence ID" value="NZ_CCXS01000001.1"/>
</dbReference>
<reference evidence="4 5" key="1">
    <citation type="submission" date="2014-09" db="EMBL/GenBank/DDBJ databases">
        <authorList>
            <person name="Urmite Genomes Urmite Genomes"/>
        </authorList>
    </citation>
    <scope>NUCLEOTIDE SEQUENCE [LARGE SCALE GENOMIC DNA]</scope>
    <source>
        <strain evidence="4 5">ES2</strain>
    </source>
</reference>
<accession>A0A098EHI1</accession>
<dbReference type="PANTHER" id="PTHR43420">
    <property type="entry name" value="ACETYLTRANSFERASE"/>
    <property type="match status" value="1"/>
</dbReference>
<protein>
    <submittedName>
        <fullName evidence="4">Putative acetyltransferase</fullName>
    </submittedName>
</protein>
<dbReference type="GO" id="GO:0016747">
    <property type="term" value="F:acyltransferase activity, transferring groups other than amino-acyl groups"/>
    <property type="evidence" value="ECO:0007669"/>
    <property type="project" value="InterPro"/>
</dbReference>
<dbReference type="STRING" id="1499687.BN1080_00680"/>
<dbReference type="Gene3D" id="3.40.630.30">
    <property type="match status" value="1"/>
</dbReference>
<dbReference type="PROSITE" id="PS51186">
    <property type="entry name" value="GNAT"/>
    <property type="match status" value="1"/>
</dbReference>
<feature type="domain" description="N-acetyltransferase" evidence="3">
    <location>
        <begin position="5"/>
        <end position="148"/>
    </location>
</feature>
<evidence type="ECO:0000259" key="3">
    <source>
        <dbReference type="PROSITE" id="PS51186"/>
    </source>
</evidence>
<evidence type="ECO:0000313" key="5">
    <source>
        <dbReference type="Proteomes" id="UP000043699"/>
    </source>
</evidence>
<dbReference type="InterPro" id="IPR016181">
    <property type="entry name" value="Acyl_CoA_acyltransferase"/>
</dbReference>
<dbReference type="InterPro" id="IPR050680">
    <property type="entry name" value="YpeA/RimI_acetyltransf"/>
</dbReference>
<evidence type="ECO:0000313" key="4">
    <source>
        <dbReference type="EMBL" id="CEG21764.1"/>
    </source>
</evidence>
<evidence type="ECO:0000256" key="1">
    <source>
        <dbReference type="ARBA" id="ARBA00022679"/>
    </source>
</evidence>
<dbReference type="OrthoDB" id="46888at2"/>
<keyword evidence="5" id="KW-1185">Reference proteome</keyword>
<gene>
    <name evidence="4" type="ORF">BN1080_00680</name>
</gene>
<dbReference type="SUPFAM" id="SSF55729">
    <property type="entry name" value="Acyl-CoA N-acyltransferases (Nat)"/>
    <property type="match status" value="1"/>
</dbReference>
<name>A0A098EHI1_9BACL</name>
<dbReference type="AlphaFoldDB" id="A0A098EHI1"/>
<organism evidence="4 5">
    <name type="scientific">Planococcus massiliensis</name>
    <dbReference type="NCBI Taxonomy" id="1499687"/>
    <lineage>
        <taxon>Bacteria</taxon>
        <taxon>Bacillati</taxon>
        <taxon>Bacillota</taxon>
        <taxon>Bacilli</taxon>
        <taxon>Bacillales</taxon>
        <taxon>Caryophanaceae</taxon>
        <taxon>Planococcus</taxon>
    </lineage>
</organism>
<dbReference type="InterPro" id="IPR000182">
    <property type="entry name" value="GNAT_dom"/>
</dbReference>
<keyword evidence="1 4" id="KW-0808">Transferase</keyword>
<dbReference type="PANTHER" id="PTHR43420:SF12">
    <property type="entry name" value="N-ACETYLTRANSFERASE DOMAIN-CONTAINING PROTEIN"/>
    <property type="match status" value="1"/>
</dbReference>
<keyword evidence="2" id="KW-0012">Acyltransferase</keyword>
<sequence length="148" mass="17062">MIGQLDHRDEETAKDIQRIQQPAYLIEAELMGFHGIPQLTESIEDIQQSNESFTGFKEEELKGFISYIEEEDLIDIYRLVVHPDFFRRGIAKALLADLMKRYKGYKFIVSTGTANEPAKNLYHSFGFVEQDRFEVAAGITCTNFMKQS</sequence>